<accession>A0A4Y2F719</accession>
<dbReference type="GO" id="GO:0003676">
    <property type="term" value="F:nucleic acid binding"/>
    <property type="evidence" value="ECO:0007669"/>
    <property type="project" value="InterPro"/>
</dbReference>
<dbReference type="InterPro" id="IPR036397">
    <property type="entry name" value="RNaseH_sf"/>
</dbReference>
<reference evidence="1 2" key="1">
    <citation type="journal article" date="2019" name="Sci. Rep.">
        <title>Orb-weaving spider Araneus ventricosus genome elucidates the spidroin gene catalogue.</title>
        <authorList>
            <person name="Kono N."/>
            <person name="Nakamura H."/>
            <person name="Ohtoshi R."/>
            <person name="Moran D.A.P."/>
            <person name="Shinohara A."/>
            <person name="Yoshida Y."/>
            <person name="Fujiwara M."/>
            <person name="Mori M."/>
            <person name="Tomita M."/>
            <person name="Arakawa K."/>
        </authorList>
    </citation>
    <scope>NUCLEOTIDE SEQUENCE [LARGE SCALE GENOMIC DNA]</scope>
</reference>
<organism evidence="1 2">
    <name type="scientific">Araneus ventricosus</name>
    <name type="common">Orbweaver spider</name>
    <name type="synonym">Epeira ventricosa</name>
    <dbReference type="NCBI Taxonomy" id="182803"/>
    <lineage>
        <taxon>Eukaryota</taxon>
        <taxon>Metazoa</taxon>
        <taxon>Ecdysozoa</taxon>
        <taxon>Arthropoda</taxon>
        <taxon>Chelicerata</taxon>
        <taxon>Arachnida</taxon>
        <taxon>Araneae</taxon>
        <taxon>Araneomorphae</taxon>
        <taxon>Entelegynae</taxon>
        <taxon>Araneoidea</taxon>
        <taxon>Araneidae</taxon>
        <taxon>Araneus</taxon>
    </lineage>
</organism>
<gene>
    <name evidence="1" type="ORF">AVEN_221947_1</name>
</gene>
<protein>
    <submittedName>
        <fullName evidence="1">Uncharacterized protein</fullName>
    </submittedName>
</protein>
<evidence type="ECO:0000313" key="2">
    <source>
        <dbReference type="Proteomes" id="UP000499080"/>
    </source>
</evidence>
<dbReference type="AlphaFoldDB" id="A0A4Y2F719"/>
<dbReference type="Proteomes" id="UP000499080">
    <property type="component" value="Unassembled WGS sequence"/>
</dbReference>
<dbReference type="Gene3D" id="3.30.420.10">
    <property type="entry name" value="Ribonuclease H-like superfamily/Ribonuclease H"/>
    <property type="match status" value="1"/>
</dbReference>
<dbReference type="PANTHER" id="PTHR46409">
    <property type="entry name" value="HTH PSQ-TYPE DOMAIN-CONTAINING PROTEIN"/>
    <property type="match status" value="1"/>
</dbReference>
<dbReference type="OrthoDB" id="8070015at2759"/>
<sequence>MLNFERVYIRELAARLIIKSRVSSSNVKSERERTCLSPLNFKAADYTEMIDWSSITITSPLILRNISTALFRSIVRDKKNSEWDFVHFPYDTQAVELCVNLVTETSIKYALTNDIWTYQWSAKLNDNNIEFQAEFTAFHEAEIYSSHLPNHNVSKIHLDNTASIMASSYSKSTKETARKNFKIILTNPRIKVSWVKEHEGNIGNERVYQLAKDATQLGKPYSLTKLPKPPIKGLLRKSVLEEWHTLWKNGDRGRKIYNSMPSVSLRPTN</sequence>
<evidence type="ECO:0000313" key="1">
    <source>
        <dbReference type="EMBL" id="GBM36677.1"/>
    </source>
</evidence>
<name>A0A4Y2F719_ARAVE</name>
<dbReference type="PANTHER" id="PTHR46409:SF1">
    <property type="entry name" value="HTH PSQ-TYPE DOMAIN-CONTAINING PROTEIN"/>
    <property type="match status" value="1"/>
</dbReference>
<comment type="caution">
    <text evidence="1">The sequence shown here is derived from an EMBL/GenBank/DDBJ whole genome shotgun (WGS) entry which is preliminary data.</text>
</comment>
<dbReference type="SUPFAM" id="SSF53098">
    <property type="entry name" value="Ribonuclease H-like"/>
    <property type="match status" value="1"/>
</dbReference>
<dbReference type="InterPro" id="IPR012337">
    <property type="entry name" value="RNaseH-like_sf"/>
</dbReference>
<proteinExistence type="predicted"/>
<keyword evidence="2" id="KW-1185">Reference proteome</keyword>
<dbReference type="EMBL" id="BGPR01000817">
    <property type="protein sequence ID" value="GBM36677.1"/>
    <property type="molecule type" value="Genomic_DNA"/>
</dbReference>